<dbReference type="InterPro" id="IPR051621">
    <property type="entry name" value="T2SS_protein_J"/>
</dbReference>
<keyword evidence="3 7" id="KW-0812">Transmembrane</keyword>
<evidence type="ECO:0000256" key="4">
    <source>
        <dbReference type="ARBA" id="ARBA00022989"/>
    </source>
</evidence>
<dbReference type="GO" id="GO:0015628">
    <property type="term" value="P:protein secretion by the type II secretion system"/>
    <property type="evidence" value="ECO:0007669"/>
    <property type="project" value="TreeGrafter"/>
</dbReference>
<dbReference type="PROSITE" id="PS00409">
    <property type="entry name" value="PROKAR_NTER_METHYL"/>
    <property type="match status" value="1"/>
</dbReference>
<keyword evidence="4 7" id="KW-1133">Transmembrane helix</keyword>
<evidence type="ECO:0000256" key="3">
    <source>
        <dbReference type="ARBA" id="ARBA00022692"/>
    </source>
</evidence>
<comment type="caution">
    <text evidence="8">The sequence shown here is derived from an EMBL/GenBank/DDBJ whole genome shotgun (WGS) entry which is preliminary data.</text>
</comment>
<evidence type="ECO:0000256" key="7">
    <source>
        <dbReference type="SAM" id="Phobius"/>
    </source>
</evidence>
<dbReference type="PANTHER" id="PTHR39583">
    <property type="entry name" value="TYPE II SECRETION SYSTEM PROTEIN J-RELATED"/>
    <property type="match status" value="1"/>
</dbReference>
<dbReference type="Proteomes" id="UP000306236">
    <property type="component" value="Unassembled WGS sequence"/>
</dbReference>
<proteinExistence type="predicted"/>
<dbReference type="OrthoDB" id="8819738at2"/>
<keyword evidence="9" id="KW-1185">Reference proteome</keyword>
<evidence type="ECO:0000256" key="2">
    <source>
        <dbReference type="ARBA" id="ARBA00022481"/>
    </source>
</evidence>
<dbReference type="NCBIfam" id="TIGR02532">
    <property type="entry name" value="IV_pilin_GFxxxE"/>
    <property type="match status" value="1"/>
</dbReference>
<evidence type="ECO:0000313" key="9">
    <source>
        <dbReference type="Proteomes" id="UP000306236"/>
    </source>
</evidence>
<organism evidence="8 9">
    <name type="scientific">Lampropedia aestuarii</name>
    <dbReference type="NCBI Taxonomy" id="2562762"/>
    <lineage>
        <taxon>Bacteria</taxon>
        <taxon>Pseudomonadati</taxon>
        <taxon>Pseudomonadota</taxon>
        <taxon>Betaproteobacteria</taxon>
        <taxon>Burkholderiales</taxon>
        <taxon>Comamonadaceae</taxon>
        <taxon>Lampropedia</taxon>
    </lineage>
</organism>
<dbReference type="Pfam" id="PF07963">
    <property type="entry name" value="N_methyl"/>
    <property type="match status" value="1"/>
</dbReference>
<comment type="subcellular location">
    <subcellularLocation>
        <location evidence="1">Membrane</location>
        <topology evidence="1">Single-pass membrane protein</topology>
    </subcellularLocation>
</comment>
<keyword evidence="5 7" id="KW-0472">Membrane</keyword>
<sequence length="235" mass="25781">MKATSMLSRSTPSNCPQAQTSSFATRQRGFTLLEMLVTMALLSLVMLGLASSFFSLGQTETRIDARLDQSSQLRASMNFLDQTLGRISAKRKPGQQNVNDPFYWFEGNGQAVRWVGIMPARFGAGGRYFFELGVVQGDLVLRFAPWNGALQFPSGSSMESRTLLQDVVQFSIQYRGEEEDSIEWSDQWAFPQQIPSHIMLNIVTSQMALPAKILAMRPAGTAGQGSGNAVIGGGR</sequence>
<name>A0A4S5BX68_9BURK</name>
<dbReference type="PANTHER" id="PTHR39583:SF2">
    <property type="entry name" value="TYPE II SECRETION SYSTEM PROTEIN J"/>
    <property type="match status" value="1"/>
</dbReference>
<evidence type="ECO:0000256" key="6">
    <source>
        <dbReference type="SAM" id="MobiDB-lite"/>
    </source>
</evidence>
<dbReference type="InterPro" id="IPR012902">
    <property type="entry name" value="N_methyl_site"/>
</dbReference>
<reference evidence="8 9" key="1">
    <citation type="submission" date="2019-04" db="EMBL/GenBank/DDBJ databases">
        <title>Lampropedia sp YIM MLB12 draf genome.</title>
        <authorList>
            <person name="Wang Y.-X."/>
        </authorList>
    </citation>
    <scope>NUCLEOTIDE SEQUENCE [LARGE SCALE GENOMIC DNA]</scope>
    <source>
        <strain evidence="8 9">YIM MLB12</strain>
    </source>
</reference>
<dbReference type="AlphaFoldDB" id="A0A4S5BX68"/>
<feature type="transmembrane region" description="Helical" evidence="7">
    <location>
        <begin position="36"/>
        <end position="56"/>
    </location>
</feature>
<evidence type="ECO:0000256" key="5">
    <source>
        <dbReference type="ARBA" id="ARBA00023136"/>
    </source>
</evidence>
<keyword evidence="2" id="KW-0488">Methylation</keyword>
<accession>A0A4S5BX68</accession>
<protein>
    <submittedName>
        <fullName evidence="8">Prepilin-type N-terminal cleavage/methylation domain-containing protein</fullName>
    </submittedName>
</protein>
<dbReference type="GO" id="GO:0016020">
    <property type="term" value="C:membrane"/>
    <property type="evidence" value="ECO:0007669"/>
    <property type="project" value="UniProtKB-SubCell"/>
</dbReference>
<dbReference type="EMBL" id="SSWX01000002">
    <property type="protein sequence ID" value="THJ36033.1"/>
    <property type="molecule type" value="Genomic_DNA"/>
</dbReference>
<evidence type="ECO:0000313" key="8">
    <source>
        <dbReference type="EMBL" id="THJ36033.1"/>
    </source>
</evidence>
<gene>
    <name evidence="8" type="ORF">E8K88_01805</name>
</gene>
<feature type="region of interest" description="Disordered" evidence="6">
    <location>
        <begin position="1"/>
        <end position="20"/>
    </location>
</feature>
<evidence type="ECO:0000256" key="1">
    <source>
        <dbReference type="ARBA" id="ARBA00004167"/>
    </source>
</evidence>